<comment type="function">
    <text evidence="5">May be involved in the reorganization of actin cytoskeleton mediated by RND1, RND2 and RND3. Promotes RHOA activation mediated by GNA12 and GNA13.</text>
</comment>
<dbReference type="InterPro" id="IPR012989">
    <property type="entry name" value="SEP_domain"/>
</dbReference>
<evidence type="ECO:0000256" key="2">
    <source>
        <dbReference type="ARBA" id="ARBA00022490"/>
    </source>
</evidence>
<dbReference type="Proteomes" id="UP000283210">
    <property type="component" value="Chromosome 16"/>
</dbReference>
<evidence type="ECO:0000256" key="10">
    <source>
        <dbReference type="SAM" id="MobiDB-lite"/>
    </source>
</evidence>
<evidence type="ECO:0000256" key="1">
    <source>
        <dbReference type="ARBA" id="ARBA00004245"/>
    </source>
</evidence>
<reference evidence="12 13" key="1">
    <citation type="submission" date="2018-11" db="EMBL/GenBank/DDBJ databases">
        <authorList>
            <person name="Lopez-Roques C."/>
            <person name="Donnadieu C."/>
            <person name="Bouchez O."/>
            <person name="Klopp C."/>
            <person name="Cabau C."/>
            <person name="Zahm M."/>
        </authorList>
    </citation>
    <scope>NUCLEOTIDE SEQUENCE [LARGE SCALE GENOMIC DNA]</scope>
    <source>
        <strain evidence="12">RS831</strain>
        <tissue evidence="12">Whole body</tissue>
    </source>
</reference>
<dbReference type="AlphaFoldDB" id="A0A3S2MLX2"/>
<evidence type="ECO:0000256" key="3">
    <source>
        <dbReference type="ARBA" id="ARBA00023054"/>
    </source>
</evidence>
<evidence type="ECO:0000256" key="7">
    <source>
        <dbReference type="ARBA" id="ARBA00073759"/>
    </source>
</evidence>
<keyword evidence="13" id="KW-1185">Reference proteome</keyword>
<evidence type="ECO:0000313" key="12">
    <source>
        <dbReference type="EMBL" id="RVE62380.1"/>
    </source>
</evidence>
<keyword evidence="2" id="KW-0963">Cytoplasm</keyword>
<dbReference type="FunFam" id="3.30.420.210:FF:000003">
    <property type="entry name" value="UBX domain protein 11"/>
    <property type="match status" value="1"/>
</dbReference>
<dbReference type="GO" id="GO:0005856">
    <property type="term" value="C:cytoskeleton"/>
    <property type="evidence" value="ECO:0007669"/>
    <property type="project" value="UniProtKB-SubCell"/>
</dbReference>
<dbReference type="OrthoDB" id="25887at2759"/>
<evidence type="ECO:0000256" key="4">
    <source>
        <dbReference type="ARBA" id="ARBA00023212"/>
    </source>
</evidence>
<dbReference type="PROSITE" id="PS51399">
    <property type="entry name" value="SEP"/>
    <property type="match status" value="1"/>
</dbReference>
<reference evidence="12 13" key="2">
    <citation type="submission" date="2019-01" db="EMBL/GenBank/DDBJ databases">
        <title>A chromosome length genome reference of the Java medaka (oryzias javanicus).</title>
        <authorList>
            <person name="Herpin A."/>
            <person name="Takehana Y."/>
            <person name="Naruse K."/>
            <person name="Ansai S."/>
            <person name="Kawaguchi M."/>
        </authorList>
    </citation>
    <scope>NUCLEOTIDE SEQUENCE [LARGE SCALE GENOMIC DNA]</scope>
    <source>
        <strain evidence="12">RS831</strain>
        <tissue evidence="12">Whole body</tissue>
    </source>
</reference>
<evidence type="ECO:0000256" key="5">
    <source>
        <dbReference type="ARBA" id="ARBA00059434"/>
    </source>
</evidence>
<comment type="subunit">
    <text evidence="6">Interacts with GNA12, GNA13, RND1, RND2 and RND3.</text>
</comment>
<protein>
    <recommendedName>
        <fullName evidence="7">UBX domain-containing protein 11</fullName>
    </recommendedName>
    <alternativeName>
        <fullName evidence="9">Socius</fullName>
    </alternativeName>
    <alternativeName>
        <fullName evidence="8">UBX domain-containing protein 5</fullName>
    </alternativeName>
</protein>
<keyword evidence="3" id="KW-0175">Coiled coil</keyword>
<dbReference type="InterPro" id="IPR029071">
    <property type="entry name" value="Ubiquitin-like_domsf"/>
</dbReference>
<evidence type="ECO:0000256" key="9">
    <source>
        <dbReference type="ARBA" id="ARBA00081109"/>
    </source>
</evidence>
<keyword evidence="4" id="KW-0206">Cytoskeleton</keyword>
<gene>
    <name evidence="12" type="ORF">OJAV_G00156390</name>
</gene>
<dbReference type="GO" id="GO:0043130">
    <property type="term" value="F:ubiquitin binding"/>
    <property type="evidence" value="ECO:0007669"/>
    <property type="project" value="TreeGrafter"/>
</dbReference>
<dbReference type="GO" id="GO:0043161">
    <property type="term" value="P:proteasome-mediated ubiquitin-dependent protein catabolic process"/>
    <property type="evidence" value="ECO:0007669"/>
    <property type="project" value="TreeGrafter"/>
</dbReference>
<organism evidence="12 13">
    <name type="scientific">Oryzias javanicus</name>
    <name type="common">Javanese ricefish</name>
    <name type="synonym">Aplocheilus javanicus</name>
    <dbReference type="NCBI Taxonomy" id="123683"/>
    <lineage>
        <taxon>Eukaryota</taxon>
        <taxon>Metazoa</taxon>
        <taxon>Chordata</taxon>
        <taxon>Craniata</taxon>
        <taxon>Vertebrata</taxon>
        <taxon>Euteleostomi</taxon>
        <taxon>Actinopterygii</taxon>
        <taxon>Neopterygii</taxon>
        <taxon>Teleostei</taxon>
        <taxon>Neoteleostei</taxon>
        <taxon>Acanthomorphata</taxon>
        <taxon>Ovalentaria</taxon>
        <taxon>Atherinomorphae</taxon>
        <taxon>Beloniformes</taxon>
        <taxon>Adrianichthyidae</taxon>
        <taxon>Oryziinae</taxon>
        <taxon>Oryzias</taxon>
    </lineage>
</organism>
<feature type="region of interest" description="Disordered" evidence="10">
    <location>
        <begin position="1"/>
        <end position="31"/>
    </location>
</feature>
<dbReference type="EMBL" id="CM012452">
    <property type="protein sequence ID" value="RVE62380.1"/>
    <property type="molecule type" value="Genomic_DNA"/>
</dbReference>
<dbReference type="PANTHER" id="PTHR23333:SF4">
    <property type="entry name" value="UBX DOMAIN-CONTAINING PROTEIN 11"/>
    <property type="match status" value="1"/>
</dbReference>
<evidence type="ECO:0000256" key="6">
    <source>
        <dbReference type="ARBA" id="ARBA00062345"/>
    </source>
</evidence>
<feature type="domain" description="SEP" evidence="11">
    <location>
        <begin position="223"/>
        <end position="287"/>
    </location>
</feature>
<evidence type="ECO:0000313" key="13">
    <source>
        <dbReference type="Proteomes" id="UP000283210"/>
    </source>
</evidence>
<proteinExistence type="predicted"/>
<accession>A0A3S2MLX2</accession>
<dbReference type="Pfam" id="PF08059">
    <property type="entry name" value="SEP"/>
    <property type="match status" value="1"/>
</dbReference>
<dbReference type="Gene3D" id="3.10.20.90">
    <property type="entry name" value="Phosphatidylinositol 3-kinase Catalytic Subunit, Chain A, domain 1"/>
    <property type="match status" value="1"/>
</dbReference>
<comment type="subcellular location">
    <subcellularLocation>
        <location evidence="1">Cytoplasm</location>
        <location evidence="1">Cytoskeleton</location>
    </subcellularLocation>
</comment>
<evidence type="ECO:0000259" key="11">
    <source>
        <dbReference type="PROSITE" id="PS51399"/>
    </source>
</evidence>
<sequence length="455" mass="50925">MWRVDVRPCSGRASSSSPLRGPEATLHRTGQRRCSGPLAVIPSMSETVCIKAAMSDNYSSFKPNSRVPSHICIDETSTSDYKDSLKTGDPLYHSDLMHALVQRLTSLEETVRGQAEEIENKGKKISLLEQKLQTQCESGRVDGSSGRDDLETRCQKLQLQVNEMEDFLGDYGLTWVGKGKSSGRRSHIDFDLVLQNIYELNAIAAEEESYVHTTARGGKLSRKDPVQLKLFRNGMVMSDEPFRSYQEKRTQQFMQDIMDGYFPSELQDSFPVGVPFQVHDMRRVDFVDGPAWDAFPGKGYSVCGDEEEEPPKMIRYQLQGLTGKDQLVNNLSKVSSDSRKSSTGIHLDTPALQAIRQSSCASKDVTVLKVKSEDGNRTYFVTMFLSETVGHLRRYLDKHRAGGLPGYQIISASPPRRRFSDDSLSLLSCGFTANTTLLLLGRRKLPAWINKTSEV</sequence>
<evidence type="ECO:0000256" key="8">
    <source>
        <dbReference type="ARBA" id="ARBA00075811"/>
    </source>
</evidence>
<dbReference type="SUPFAM" id="SSF54236">
    <property type="entry name" value="Ubiquitin-like"/>
    <property type="match status" value="1"/>
</dbReference>
<dbReference type="Gene3D" id="3.30.420.210">
    <property type="entry name" value="SEP domain"/>
    <property type="match status" value="1"/>
</dbReference>
<dbReference type="SUPFAM" id="SSF102848">
    <property type="entry name" value="NSFL1 (p97 ATPase) cofactor p47, SEP domain"/>
    <property type="match status" value="1"/>
</dbReference>
<dbReference type="PANTHER" id="PTHR23333">
    <property type="entry name" value="UBX DOMAIN CONTAINING PROTEIN"/>
    <property type="match status" value="1"/>
</dbReference>
<dbReference type="InterPro" id="IPR036241">
    <property type="entry name" value="NSFL1C_SEP_dom_sf"/>
</dbReference>
<name>A0A3S2MLX2_ORYJA</name>